<dbReference type="EMBL" id="JABEZZ010000008">
    <property type="protein sequence ID" value="MBA0593695.1"/>
    <property type="molecule type" value="Genomic_DNA"/>
</dbReference>
<reference evidence="5" key="3">
    <citation type="submission" date="2020-04" db="EMBL/GenBank/DDBJ databases">
        <authorList>
            <person name="Grover C.E."/>
            <person name="Arick M.A. II"/>
            <person name="Thrash A."/>
            <person name="Conover J.L."/>
            <person name="Sanders W.S."/>
            <person name="Peterson D.G."/>
            <person name="Scheffler J.A."/>
            <person name="Scheffler B.E."/>
            <person name="Wendel J.F."/>
        </authorList>
    </citation>
    <scope>NUCLEOTIDE SEQUENCE</scope>
    <source>
        <strain evidence="5">8</strain>
        <tissue evidence="5">Leaf</tissue>
    </source>
</reference>
<dbReference type="AlphaFoldDB" id="A0A0D2UB73"/>
<evidence type="ECO:0000256" key="1">
    <source>
        <dbReference type="ARBA" id="ARBA00010515"/>
    </source>
</evidence>
<gene>
    <name evidence="4" type="ORF">B456_008G282100</name>
    <name evidence="5" type="ORF">Gorai_010630</name>
</gene>
<reference evidence="5 7" key="2">
    <citation type="journal article" date="2019" name="Genome Biol. Evol.">
        <title>Insights into the evolution of the New World diploid cottons (Gossypium, subgenus Houzingenia) based on genome sequencing.</title>
        <authorList>
            <person name="Grover C.E."/>
            <person name="Arick M.A. 2nd"/>
            <person name="Thrash A."/>
            <person name="Conover J.L."/>
            <person name="Sanders W.S."/>
            <person name="Peterson D.G."/>
            <person name="Frelichowski J.E."/>
            <person name="Scheffler J.A."/>
            <person name="Scheffler B.E."/>
            <person name="Wendel J.F."/>
        </authorList>
    </citation>
    <scope>NUCLEOTIDE SEQUENCE [LARGE SCALE GENOMIC DNA]</scope>
    <source>
        <strain evidence="5">8</strain>
        <tissue evidence="5">Leaf</tissue>
    </source>
</reference>
<dbReference type="KEGG" id="gra:105765588"/>
<accession>A0A0D2UB73</accession>
<protein>
    <recommendedName>
        <fullName evidence="3">Alpha/beta hydrolase fold-3 domain-containing protein</fullName>
    </recommendedName>
</protein>
<dbReference type="InterPro" id="IPR050466">
    <property type="entry name" value="Carboxylest/Gibb_receptor"/>
</dbReference>
<feature type="compositionally biased region" description="Polar residues" evidence="2">
    <location>
        <begin position="27"/>
        <end position="46"/>
    </location>
</feature>
<dbReference type="eggNOG" id="KOG1515">
    <property type="taxonomic scope" value="Eukaryota"/>
</dbReference>
<dbReference type="GO" id="GO:1901600">
    <property type="term" value="P:strigolactone metabolic process"/>
    <property type="evidence" value="ECO:0007669"/>
    <property type="project" value="EnsemblPlants"/>
</dbReference>
<dbReference type="SUPFAM" id="SSF53474">
    <property type="entry name" value="alpha/beta-Hydrolases"/>
    <property type="match status" value="1"/>
</dbReference>
<feature type="domain" description="Alpha/beta hydrolase fold-3" evidence="3">
    <location>
        <begin position="88"/>
        <end position="309"/>
    </location>
</feature>
<dbReference type="Gene3D" id="3.40.50.1820">
    <property type="entry name" value="alpha/beta hydrolase"/>
    <property type="match status" value="1"/>
</dbReference>
<feature type="compositionally biased region" description="Polar residues" evidence="2">
    <location>
        <begin position="1"/>
        <end position="14"/>
    </location>
</feature>
<dbReference type="OrthoDB" id="408631at2759"/>
<evidence type="ECO:0000313" key="6">
    <source>
        <dbReference type="Proteomes" id="UP000032304"/>
    </source>
</evidence>
<sequence>MSDQTKTVPSSNPTVVDDPYKRLEITRNPNGSLTRNPNRFPNTSATPDPDPTVPVLSKDVTINQTTHTWARVFLPRQKPLDTNKFPLIVYYHAGGFIHCSAASTIFHVFCSNMALELQAIVVSVDYRLAPEHRLPAAYDDAIEALLWIKTTQEEWLTQYANFTTCFVMGSSSGANIAYHAGIRVAEEADGLRPWKIRGLILHQPFFGGSVKVESELRLVNDPVLPPGVGDLMWELALPIGADRDHEYCNPTTTKGTNLTEKLAAVGWKVLVTGCDGDPLIDRQVELVKSMEEKGVKVVSHFRMGDHHGVDFMQPDKANALFLVLKDFIASATSVTINANVE</sequence>
<dbReference type="PANTHER" id="PTHR23024:SF654">
    <property type="entry name" value="RECEPTOR GID1, PUTATIVE-RELATED"/>
    <property type="match status" value="1"/>
</dbReference>
<dbReference type="InterPro" id="IPR029058">
    <property type="entry name" value="AB_hydrolase_fold"/>
</dbReference>
<dbReference type="GO" id="GO:2000032">
    <property type="term" value="P:regulation of secondary shoot formation"/>
    <property type="evidence" value="ECO:0007669"/>
    <property type="project" value="EnsemblPlants"/>
</dbReference>
<keyword evidence="6" id="KW-1185">Reference proteome</keyword>
<dbReference type="GO" id="GO:0106435">
    <property type="term" value="F:carboxylesterase activity"/>
    <property type="evidence" value="ECO:0007669"/>
    <property type="project" value="EnsemblPlants"/>
</dbReference>
<dbReference type="PANTHER" id="PTHR23024">
    <property type="entry name" value="ARYLACETAMIDE DEACETYLASE"/>
    <property type="match status" value="1"/>
</dbReference>
<feature type="region of interest" description="Disordered" evidence="2">
    <location>
        <begin position="1"/>
        <end position="53"/>
    </location>
</feature>
<dbReference type="GO" id="GO:0043722">
    <property type="term" value="F:4-hydroxyphenylacetate decarboxylase activity"/>
    <property type="evidence" value="ECO:0007669"/>
    <property type="project" value="EnsemblPlants"/>
</dbReference>
<dbReference type="OMA" id="VNDQVCP"/>
<organism evidence="4 6">
    <name type="scientific">Gossypium raimondii</name>
    <name type="common">Peruvian cotton</name>
    <name type="synonym">Gossypium klotzschianum subsp. raimondii</name>
    <dbReference type="NCBI Taxonomy" id="29730"/>
    <lineage>
        <taxon>Eukaryota</taxon>
        <taxon>Viridiplantae</taxon>
        <taxon>Streptophyta</taxon>
        <taxon>Embryophyta</taxon>
        <taxon>Tracheophyta</taxon>
        <taxon>Spermatophyta</taxon>
        <taxon>Magnoliopsida</taxon>
        <taxon>eudicotyledons</taxon>
        <taxon>Gunneridae</taxon>
        <taxon>Pentapetalae</taxon>
        <taxon>rosids</taxon>
        <taxon>malvids</taxon>
        <taxon>Malvales</taxon>
        <taxon>Malvaceae</taxon>
        <taxon>Malvoideae</taxon>
        <taxon>Gossypium</taxon>
    </lineage>
</organism>
<evidence type="ECO:0000259" key="3">
    <source>
        <dbReference type="Pfam" id="PF07859"/>
    </source>
</evidence>
<dbReference type="STRING" id="29730.A0A0D2UB73"/>
<evidence type="ECO:0000313" key="7">
    <source>
        <dbReference type="Proteomes" id="UP000593578"/>
    </source>
</evidence>
<evidence type="ECO:0000313" key="4">
    <source>
        <dbReference type="EMBL" id="KJB52890.1"/>
    </source>
</evidence>
<dbReference type="Pfam" id="PF07859">
    <property type="entry name" value="Abhydrolase_3"/>
    <property type="match status" value="1"/>
</dbReference>
<comment type="similarity">
    <text evidence="1">Belongs to the 'GDXG' lipolytic enzyme family.</text>
</comment>
<dbReference type="Gramene" id="KJB52890">
    <property type="protein sequence ID" value="KJB52890"/>
    <property type="gene ID" value="B456_008G282100"/>
</dbReference>
<proteinExistence type="inferred from homology"/>
<dbReference type="EMBL" id="CM001747">
    <property type="protein sequence ID" value="KJB52890.1"/>
    <property type="molecule type" value="Genomic_DNA"/>
</dbReference>
<reference evidence="4 6" key="1">
    <citation type="journal article" date="2012" name="Nature">
        <title>Repeated polyploidization of Gossypium genomes and the evolution of spinnable cotton fibres.</title>
        <authorList>
            <person name="Paterson A.H."/>
            <person name="Wendel J.F."/>
            <person name="Gundlach H."/>
            <person name="Guo H."/>
            <person name="Jenkins J."/>
            <person name="Jin D."/>
            <person name="Llewellyn D."/>
            <person name="Showmaker K.C."/>
            <person name="Shu S."/>
            <person name="Udall J."/>
            <person name="Yoo M.J."/>
            <person name="Byers R."/>
            <person name="Chen W."/>
            <person name="Doron-Faigenboim A."/>
            <person name="Duke M.V."/>
            <person name="Gong L."/>
            <person name="Grimwood J."/>
            <person name="Grover C."/>
            <person name="Grupp K."/>
            <person name="Hu G."/>
            <person name="Lee T.H."/>
            <person name="Li J."/>
            <person name="Lin L."/>
            <person name="Liu T."/>
            <person name="Marler B.S."/>
            <person name="Page J.T."/>
            <person name="Roberts A.W."/>
            <person name="Romanel E."/>
            <person name="Sanders W.S."/>
            <person name="Szadkowski E."/>
            <person name="Tan X."/>
            <person name="Tang H."/>
            <person name="Xu C."/>
            <person name="Wang J."/>
            <person name="Wang Z."/>
            <person name="Zhang D."/>
            <person name="Zhang L."/>
            <person name="Ashrafi H."/>
            <person name="Bedon F."/>
            <person name="Bowers J.E."/>
            <person name="Brubaker C.L."/>
            <person name="Chee P.W."/>
            <person name="Das S."/>
            <person name="Gingle A.R."/>
            <person name="Haigler C.H."/>
            <person name="Harker D."/>
            <person name="Hoffmann L.V."/>
            <person name="Hovav R."/>
            <person name="Jones D.C."/>
            <person name="Lemke C."/>
            <person name="Mansoor S."/>
            <person name="ur Rahman M."/>
            <person name="Rainville L.N."/>
            <person name="Rambani A."/>
            <person name="Reddy U.K."/>
            <person name="Rong J.K."/>
            <person name="Saranga Y."/>
            <person name="Scheffler B.E."/>
            <person name="Scheffler J.A."/>
            <person name="Stelly D.M."/>
            <person name="Triplett B.A."/>
            <person name="Van Deynze A."/>
            <person name="Vaslin M.F."/>
            <person name="Waghmare V.N."/>
            <person name="Walford S.A."/>
            <person name="Wright R.J."/>
            <person name="Zaki E.A."/>
            <person name="Zhang T."/>
            <person name="Dennis E.S."/>
            <person name="Mayer K.F."/>
            <person name="Peterson D.G."/>
            <person name="Rokhsar D.S."/>
            <person name="Wang X."/>
            <person name="Schmutz J."/>
        </authorList>
    </citation>
    <scope>NUCLEOTIDE SEQUENCE [LARGE SCALE GENOMIC DNA]</scope>
</reference>
<evidence type="ECO:0000256" key="2">
    <source>
        <dbReference type="SAM" id="MobiDB-lite"/>
    </source>
</evidence>
<dbReference type="Proteomes" id="UP000032304">
    <property type="component" value="Chromosome 8"/>
</dbReference>
<dbReference type="Proteomes" id="UP000593578">
    <property type="component" value="Unassembled WGS sequence"/>
</dbReference>
<evidence type="ECO:0000313" key="5">
    <source>
        <dbReference type="EMBL" id="MBA0593695.1"/>
    </source>
</evidence>
<dbReference type="InterPro" id="IPR013094">
    <property type="entry name" value="AB_hydrolase_3"/>
</dbReference>
<name>A0A0D2UB73_GOSRA</name>